<name>A0A5C6S952_9RHOB</name>
<gene>
    <name evidence="1" type="ORF">FQV27_03520</name>
</gene>
<keyword evidence="1" id="KW-0808">Transferase</keyword>
<dbReference type="GO" id="GO:0016020">
    <property type="term" value="C:membrane"/>
    <property type="evidence" value="ECO:0007669"/>
    <property type="project" value="InterPro"/>
</dbReference>
<sequence>MKGSAVPIFRGQGKVIYFAHVPKCAGSSAEDYLRRFGCVAMLDRKYKAGRGRNWTQSSPQHMLAKDLERLFPADFFDAGFAIVRAPKARLRSAFHYHRDHEKRIPAGETFANFVQQIEGFDDRRHRSFDHHFLPQNAFVPDWCRVFRLEDGTAALEDWLAGLLDLPATAPFPQELRGSYKAAADDDQQTDDLIRRIYNADYERFGYS</sequence>
<dbReference type="OrthoDB" id="7444642at2"/>
<dbReference type="AlphaFoldDB" id="A0A5C6S952"/>
<dbReference type="Pfam" id="PF03567">
    <property type="entry name" value="Sulfotransfer_2"/>
    <property type="match status" value="1"/>
</dbReference>
<reference evidence="1 2" key="1">
    <citation type="submission" date="2019-08" db="EMBL/GenBank/DDBJ databases">
        <authorList>
            <person name="Ye J."/>
        </authorList>
    </citation>
    <scope>NUCLEOTIDE SEQUENCE [LARGE SCALE GENOMIC DNA]</scope>
    <source>
        <strain evidence="1 2">TK008</strain>
    </source>
</reference>
<evidence type="ECO:0000313" key="2">
    <source>
        <dbReference type="Proteomes" id="UP000321562"/>
    </source>
</evidence>
<dbReference type="InterPro" id="IPR005331">
    <property type="entry name" value="Sulfotransferase"/>
</dbReference>
<keyword evidence="2" id="KW-1185">Reference proteome</keyword>
<dbReference type="InterPro" id="IPR027417">
    <property type="entry name" value="P-loop_NTPase"/>
</dbReference>
<accession>A0A5C6S952</accession>
<dbReference type="Gene3D" id="3.40.50.300">
    <property type="entry name" value="P-loop containing nucleotide triphosphate hydrolases"/>
    <property type="match status" value="1"/>
</dbReference>
<comment type="caution">
    <text evidence="1">The sequence shown here is derived from an EMBL/GenBank/DDBJ whole genome shotgun (WGS) entry which is preliminary data.</text>
</comment>
<dbReference type="GO" id="GO:0008146">
    <property type="term" value="F:sulfotransferase activity"/>
    <property type="evidence" value="ECO:0007669"/>
    <property type="project" value="InterPro"/>
</dbReference>
<proteinExistence type="predicted"/>
<dbReference type="EMBL" id="VOPL01000001">
    <property type="protein sequence ID" value="TXB70928.1"/>
    <property type="molecule type" value="Genomic_DNA"/>
</dbReference>
<protein>
    <submittedName>
        <fullName evidence="1">Sulfotransferase family protein</fullName>
    </submittedName>
</protein>
<organism evidence="1 2">
    <name type="scientific">Paracoccus aurantiacus</name>
    <dbReference type="NCBI Taxonomy" id="2599412"/>
    <lineage>
        <taxon>Bacteria</taxon>
        <taxon>Pseudomonadati</taxon>
        <taxon>Pseudomonadota</taxon>
        <taxon>Alphaproteobacteria</taxon>
        <taxon>Rhodobacterales</taxon>
        <taxon>Paracoccaceae</taxon>
        <taxon>Paracoccus</taxon>
    </lineage>
</organism>
<evidence type="ECO:0000313" key="1">
    <source>
        <dbReference type="EMBL" id="TXB70928.1"/>
    </source>
</evidence>
<dbReference type="SUPFAM" id="SSF52540">
    <property type="entry name" value="P-loop containing nucleoside triphosphate hydrolases"/>
    <property type="match status" value="1"/>
</dbReference>
<dbReference type="Proteomes" id="UP000321562">
    <property type="component" value="Unassembled WGS sequence"/>
</dbReference>